<evidence type="ECO:0000313" key="6">
    <source>
        <dbReference type="Proteomes" id="UP001392437"/>
    </source>
</evidence>
<dbReference type="GO" id="GO:0045944">
    <property type="term" value="P:positive regulation of transcription by RNA polymerase II"/>
    <property type="evidence" value="ECO:0007669"/>
    <property type="project" value="TreeGrafter"/>
</dbReference>
<reference evidence="5 6" key="1">
    <citation type="submission" date="2023-01" db="EMBL/GenBank/DDBJ databases">
        <title>Analysis of 21 Apiospora genomes using comparative genomics revels a genus with tremendous synthesis potential of carbohydrate active enzymes and secondary metabolites.</title>
        <authorList>
            <person name="Sorensen T."/>
        </authorList>
    </citation>
    <scope>NUCLEOTIDE SEQUENCE [LARGE SCALE GENOMIC DNA]</scope>
    <source>
        <strain evidence="5 6">CBS 117206</strain>
    </source>
</reference>
<organism evidence="5 6">
    <name type="scientific">Apiospora kogelbergensis</name>
    <dbReference type="NCBI Taxonomy" id="1337665"/>
    <lineage>
        <taxon>Eukaryota</taxon>
        <taxon>Fungi</taxon>
        <taxon>Dikarya</taxon>
        <taxon>Ascomycota</taxon>
        <taxon>Pezizomycotina</taxon>
        <taxon>Sordariomycetes</taxon>
        <taxon>Xylariomycetidae</taxon>
        <taxon>Amphisphaeriales</taxon>
        <taxon>Apiosporaceae</taxon>
        <taxon>Apiospora</taxon>
    </lineage>
</organism>
<sequence length="258" mass="28715">MVFALSFNSEDEAGKQFTESLIQRASGKILVTGFDELFEPMCLRLAQKSSSATEARSLALKPNFQATSFTALIADSHSRKAKYMQALALGLPCLSAKWISRCIFRGKVVDWSSYVLCAGSSRVLGGAIRSRNIPIYEASNKTLPETLEERPAFLRNMFILVVREEGSERNHMPYLILLRMLGATVVGARSLEQVRTKIESSTHAFDFIYITGQDASAEQSRPITNNNYRLHGIRVLTGETLVQSIILGRIVEEDEMEG</sequence>
<dbReference type="Pfam" id="PF16770">
    <property type="entry name" value="RTT107_BRCT_5"/>
    <property type="match status" value="1"/>
</dbReference>
<keyword evidence="3" id="KW-0539">Nucleus</keyword>
<dbReference type="GO" id="GO:0005634">
    <property type="term" value="C:nucleus"/>
    <property type="evidence" value="ECO:0007669"/>
    <property type="project" value="UniProtKB-SubCell"/>
</dbReference>
<protein>
    <recommendedName>
        <fullName evidence="4">BRCT domain-containing protein</fullName>
    </recommendedName>
</protein>
<evidence type="ECO:0000259" key="4">
    <source>
        <dbReference type="PROSITE" id="PS50172"/>
    </source>
</evidence>
<keyword evidence="2" id="KW-0227">DNA damage</keyword>
<dbReference type="PROSITE" id="PS50172">
    <property type="entry name" value="BRCT"/>
    <property type="match status" value="1"/>
</dbReference>
<dbReference type="GO" id="GO:0042393">
    <property type="term" value="F:histone binding"/>
    <property type="evidence" value="ECO:0007669"/>
    <property type="project" value="TreeGrafter"/>
</dbReference>
<dbReference type="InterPro" id="IPR036420">
    <property type="entry name" value="BRCT_dom_sf"/>
</dbReference>
<dbReference type="Proteomes" id="UP001392437">
    <property type="component" value="Unassembled WGS sequence"/>
</dbReference>
<dbReference type="PANTHER" id="PTHR15321:SF3">
    <property type="entry name" value="TP53-BINDING PROTEIN 1"/>
    <property type="match status" value="1"/>
</dbReference>
<accession>A0AAW0QZ45</accession>
<keyword evidence="6" id="KW-1185">Reference proteome</keyword>
<name>A0AAW0QZ45_9PEZI</name>
<dbReference type="InterPro" id="IPR001357">
    <property type="entry name" value="BRCT_dom"/>
</dbReference>
<evidence type="ECO:0000256" key="2">
    <source>
        <dbReference type="ARBA" id="ARBA00022763"/>
    </source>
</evidence>
<comment type="caution">
    <text evidence="5">The sequence shown here is derived from an EMBL/GenBank/DDBJ whole genome shotgun (WGS) entry which is preliminary data.</text>
</comment>
<comment type="subcellular location">
    <subcellularLocation>
        <location evidence="1">Nucleus</location>
    </subcellularLocation>
</comment>
<feature type="domain" description="BRCT" evidence="4">
    <location>
        <begin position="70"/>
        <end position="116"/>
    </location>
</feature>
<dbReference type="AlphaFoldDB" id="A0AAW0QZ45"/>
<dbReference type="PANTHER" id="PTHR15321">
    <property type="entry name" value="TUMOR SUPPRESSOR P53-BINDING PROTEIN 1"/>
    <property type="match status" value="1"/>
</dbReference>
<evidence type="ECO:0000256" key="3">
    <source>
        <dbReference type="ARBA" id="ARBA00023242"/>
    </source>
</evidence>
<dbReference type="GO" id="GO:0000077">
    <property type="term" value="P:DNA damage checkpoint signaling"/>
    <property type="evidence" value="ECO:0007669"/>
    <property type="project" value="TreeGrafter"/>
</dbReference>
<dbReference type="SUPFAM" id="SSF52113">
    <property type="entry name" value="BRCT domain"/>
    <property type="match status" value="1"/>
</dbReference>
<dbReference type="InterPro" id="IPR047252">
    <property type="entry name" value="TP53BP1-like"/>
</dbReference>
<dbReference type="EMBL" id="JAQQWP010000004">
    <property type="protein sequence ID" value="KAK8120260.1"/>
    <property type="molecule type" value="Genomic_DNA"/>
</dbReference>
<dbReference type="InterPro" id="IPR047249">
    <property type="entry name" value="BRCT_p53bp1-like_rpt1"/>
</dbReference>
<proteinExistence type="predicted"/>
<dbReference type="CDD" id="cd17745">
    <property type="entry name" value="BRCT_p53bp1_rpt1"/>
    <property type="match status" value="1"/>
</dbReference>
<evidence type="ECO:0000256" key="1">
    <source>
        <dbReference type="ARBA" id="ARBA00004123"/>
    </source>
</evidence>
<gene>
    <name evidence="5" type="ORF">PG999_004380</name>
</gene>
<dbReference type="Gene3D" id="3.40.50.10190">
    <property type="entry name" value="BRCT domain"/>
    <property type="match status" value="1"/>
</dbReference>
<evidence type="ECO:0000313" key="5">
    <source>
        <dbReference type="EMBL" id="KAK8120260.1"/>
    </source>
</evidence>